<name>B7FSY9_PHATC</name>
<feature type="domain" description="Rho-GAP" evidence="5">
    <location>
        <begin position="515"/>
        <end position="665"/>
    </location>
</feature>
<dbReference type="Pfam" id="PF00620">
    <property type="entry name" value="RhoGAP"/>
    <property type="match status" value="1"/>
</dbReference>
<dbReference type="InterPro" id="IPR036691">
    <property type="entry name" value="Endo/exonu/phosph_ase_sf"/>
</dbReference>
<dbReference type="STRING" id="556484.B7FSY9"/>
<dbReference type="PANTHER" id="PTHR11200">
    <property type="entry name" value="INOSITOL 5-PHOSPHATASE"/>
    <property type="match status" value="1"/>
</dbReference>
<dbReference type="GO" id="GO:0030670">
    <property type="term" value="C:phagocytic vesicle membrane"/>
    <property type="evidence" value="ECO:0007669"/>
    <property type="project" value="UniProtKB-SubCell"/>
</dbReference>
<dbReference type="GO" id="GO:0004439">
    <property type="term" value="F:phosphatidylinositol-4,5-bisphosphate 5-phosphatase activity"/>
    <property type="evidence" value="ECO:0007669"/>
    <property type="project" value="TreeGrafter"/>
</dbReference>
<dbReference type="SMART" id="SM00128">
    <property type="entry name" value="IPPc"/>
    <property type="match status" value="1"/>
</dbReference>
<dbReference type="KEGG" id="pti:PHATRDRAFT_573"/>
<dbReference type="Gene3D" id="3.60.10.10">
    <property type="entry name" value="Endonuclease/exonuclease/phosphatase"/>
    <property type="match status" value="1"/>
</dbReference>
<dbReference type="GO" id="GO:0031901">
    <property type="term" value="C:early endosome membrane"/>
    <property type="evidence" value="ECO:0007669"/>
    <property type="project" value="UniProtKB-SubCell"/>
</dbReference>
<feature type="non-terminal residue" evidence="6">
    <location>
        <position position="1"/>
    </location>
</feature>
<evidence type="ECO:0000256" key="3">
    <source>
        <dbReference type="ARBA" id="ARBA00022753"/>
    </source>
</evidence>
<dbReference type="EMBL" id="CM000606">
    <property type="protein sequence ID" value="EEC50880.1"/>
    <property type="molecule type" value="Genomic_DNA"/>
</dbReference>
<dbReference type="GeneID" id="7197354"/>
<evidence type="ECO:0000313" key="7">
    <source>
        <dbReference type="Proteomes" id="UP000000759"/>
    </source>
</evidence>
<dbReference type="InterPro" id="IPR013783">
    <property type="entry name" value="Ig-like_fold"/>
</dbReference>
<dbReference type="InterPro" id="IPR000198">
    <property type="entry name" value="RhoGAP_dom"/>
</dbReference>
<dbReference type="Pfam" id="PF21310">
    <property type="entry name" value="OCRL-like_ASH"/>
    <property type="match status" value="1"/>
</dbReference>
<reference evidence="6 7" key="1">
    <citation type="journal article" date="2008" name="Nature">
        <title>The Phaeodactylum genome reveals the evolutionary history of diatom genomes.</title>
        <authorList>
            <person name="Bowler C."/>
            <person name="Allen A.E."/>
            <person name="Badger J.H."/>
            <person name="Grimwood J."/>
            <person name="Jabbari K."/>
            <person name="Kuo A."/>
            <person name="Maheswari U."/>
            <person name="Martens C."/>
            <person name="Maumus F."/>
            <person name="Otillar R.P."/>
            <person name="Rayko E."/>
            <person name="Salamov A."/>
            <person name="Vandepoele K."/>
            <person name="Beszteri B."/>
            <person name="Gruber A."/>
            <person name="Heijde M."/>
            <person name="Katinka M."/>
            <person name="Mock T."/>
            <person name="Valentin K."/>
            <person name="Verret F."/>
            <person name="Berges J.A."/>
            <person name="Brownlee C."/>
            <person name="Cadoret J.P."/>
            <person name="Chiovitti A."/>
            <person name="Choi C.J."/>
            <person name="Coesel S."/>
            <person name="De Martino A."/>
            <person name="Detter J.C."/>
            <person name="Durkin C."/>
            <person name="Falciatore A."/>
            <person name="Fournet J."/>
            <person name="Haruta M."/>
            <person name="Huysman M.J."/>
            <person name="Jenkins B.D."/>
            <person name="Jiroutova K."/>
            <person name="Jorgensen R.E."/>
            <person name="Joubert Y."/>
            <person name="Kaplan A."/>
            <person name="Kroger N."/>
            <person name="Kroth P.G."/>
            <person name="La Roche J."/>
            <person name="Lindquist E."/>
            <person name="Lommer M."/>
            <person name="Martin-Jezequel V."/>
            <person name="Lopez P.J."/>
            <person name="Lucas S."/>
            <person name="Mangogna M."/>
            <person name="McGinnis K."/>
            <person name="Medlin L.K."/>
            <person name="Montsant A."/>
            <person name="Oudot-Le Secq M.P."/>
            <person name="Napoli C."/>
            <person name="Obornik M."/>
            <person name="Parker M.S."/>
            <person name="Petit J.L."/>
            <person name="Porcel B.M."/>
            <person name="Poulsen N."/>
            <person name="Robison M."/>
            <person name="Rychlewski L."/>
            <person name="Rynearson T.A."/>
            <person name="Schmutz J."/>
            <person name="Shapiro H."/>
            <person name="Siaut M."/>
            <person name="Stanley M."/>
            <person name="Sussman M.R."/>
            <person name="Taylor A.R."/>
            <person name="Vardi A."/>
            <person name="von Dassow P."/>
            <person name="Vyverman W."/>
            <person name="Willis A."/>
            <person name="Wyrwicz L.S."/>
            <person name="Rokhsar D.S."/>
            <person name="Weissenbach J."/>
            <person name="Armbrust E.V."/>
            <person name="Green B.R."/>
            <person name="Van de Peer Y."/>
            <person name="Grigoriev I.V."/>
        </authorList>
    </citation>
    <scope>NUCLEOTIDE SEQUENCE [LARGE SCALE GENOMIC DNA]</scope>
    <source>
        <strain evidence="6 7">CCAP 1055/1</strain>
    </source>
</reference>
<dbReference type="InterPro" id="IPR000300">
    <property type="entry name" value="IPPc"/>
</dbReference>
<dbReference type="PANTHER" id="PTHR11200:SF300">
    <property type="entry name" value="TYPE II INOSITOL 1,4,5-TRISPHOSPHATE 5-PHOSPHATASE"/>
    <property type="match status" value="1"/>
</dbReference>
<dbReference type="SMART" id="SM00324">
    <property type="entry name" value="RhoGAP"/>
    <property type="match status" value="1"/>
</dbReference>
<dbReference type="OrthoDB" id="7862313at2759"/>
<dbReference type="Proteomes" id="UP000000759">
    <property type="component" value="Chromosome 2"/>
</dbReference>
<dbReference type="InParanoid" id="B7FSY9"/>
<evidence type="ECO:0000256" key="2">
    <source>
        <dbReference type="ARBA" id="ARBA00004580"/>
    </source>
</evidence>
<reference evidence="7" key="2">
    <citation type="submission" date="2008-08" db="EMBL/GenBank/DDBJ databases">
        <authorList>
            <consortium name="Diatom Consortium"/>
            <person name="Grigoriev I."/>
            <person name="Grimwood J."/>
            <person name="Kuo A."/>
            <person name="Otillar R.P."/>
            <person name="Salamov A."/>
            <person name="Detter J.C."/>
            <person name="Lindquist E."/>
            <person name="Shapiro H."/>
            <person name="Lucas S."/>
            <person name="Glavina del Rio T."/>
            <person name="Pitluck S."/>
            <person name="Rokhsar D."/>
            <person name="Bowler C."/>
        </authorList>
    </citation>
    <scope>GENOME REANNOTATION</scope>
    <source>
        <strain evidence="7">CCAP 1055/1</strain>
    </source>
</reference>
<evidence type="ECO:0000256" key="4">
    <source>
        <dbReference type="ARBA" id="ARBA00023329"/>
    </source>
</evidence>
<dbReference type="AlphaFoldDB" id="B7FSY9"/>
<dbReference type="PROSITE" id="PS50238">
    <property type="entry name" value="RHOGAP"/>
    <property type="match status" value="1"/>
</dbReference>
<evidence type="ECO:0000259" key="5">
    <source>
        <dbReference type="PROSITE" id="PS50238"/>
    </source>
</evidence>
<dbReference type="Gene3D" id="1.10.555.10">
    <property type="entry name" value="Rho GTPase activation protein"/>
    <property type="match status" value="1"/>
</dbReference>
<dbReference type="InterPro" id="IPR008936">
    <property type="entry name" value="Rho_GTPase_activation_prot"/>
</dbReference>
<dbReference type="eggNOG" id="KOG0565">
    <property type="taxonomic scope" value="Eukaryota"/>
</dbReference>
<dbReference type="InterPro" id="IPR046985">
    <property type="entry name" value="IP5"/>
</dbReference>
<keyword evidence="4" id="KW-0968">Cytoplasmic vesicle</keyword>
<dbReference type="Pfam" id="PF22669">
    <property type="entry name" value="Exo_endo_phos2"/>
    <property type="match status" value="1"/>
</dbReference>
<dbReference type="GO" id="GO:0046856">
    <property type="term" value="P:phosphatidylinositol dephosphorylation"/>
    <property type="evidence" value="ECO:0007669"/>
    <property type="project" value="InterPro"/>
</dbReference>
<dbReference type="PaxDb" id="2850-Phatr573"/>
<comment type="subcellular location">
    <subcellularLocation>
        <location evidence="2">Cytoplasmic vesicle</location>
        <location evidence="2">Phagosome membrane</location>
    </subcellularLocation>
    <subcellularLocation>
        <location evidence="1">Early endosome membrane</location>
    </subcellularLocation>
</comment>
<dbReference type="RefSeq" id="XP_002178066.1">
    <property type="nucleotide sequence ID" value="XM_002178030.1"/>
</dbReference>
<feature type="non-terminal residue" evidence="6">
    <location>
        <position position="665"/>
    </location>
</feature>
<evidence type="ECO:0000256" key="1">
    <source>
        <dbReference type="ARBA" id="ARBA00004146"/>
    </source>
</evidence>
<dbReference type="GO" id="GO:0007165">
    <property type="term" value="P:signal transduction"/>
    <property type="evidence" value="ECO:0007669"/>
    <property type="project" value="InterPro"/>
</dbReference>
<protein>
    <recommendedName>
        <fullName evidence="5">Rho-GAP domain-containing protein</fullName>
    </recommendedName>
</protein>
<dbReference type="InterPro" id="IPR048869">
    <property type="entry name" value="OCRL-1_2_ASH"/>
</dbReference>
<dbReference type="HOGENOM" id="CLU_006779_3_0_1"/>
<proteinExistence type="predicted"/>
<gene>
    <name evidence="6" type="ORF">PHATRDRAFT_573</name>
</gene>
<keyword evidence="7" id="KW-1185">Reference proteome</keyword>
<dbReference type="Gene3D" id="2.60.40.10">
    <property type="entry name" value="Immunoglobulins"/>
    <property type="match status" value="1"/>
</dbReference>
<accession>B7FSY9</accession>
<dbReference type="SUPFAM" id="SSF56219">
    <property type="entry name" value="DNase I-like"/>
    <property type="match status" value="1"/>
</dbReference>
<dbReference type="SUPFAM" id="SSF48350">
    <property type="entry name" value="GTPase activation domain, GAP"/>
    <property type="match status" value="1"/>
</dbReference>
<evidence type="ECO:0000313" key="6">
    <source>
        <dbReference type="EMBL" id="EEC50880.1"/>
    </source>
</evidence>
<organism evidence="6 7">
    <name type="scientific">Phaeodactylum tricornutum (strain CCAP 1055/1)</name>
    <dbReference type="NCBI Taxonomy" id="556484"/>
    <lineage>
        <taxon>Eukaryota</taxon>
        <taxon>Sar</taxon>
        <taxon>Stramenopiles</taxon>
        <taxon>Ochrophyta</taxon>
        <taxon>Bacillariophyta</taxon>
        <taxon>Bacillariophyceae</taxon>
        <taxon>Bacillariophycidae</taxon>
        <taxon>Naviculales</taxon>
        <taxon>Phaeodactylaceae</taxon>
        <taxon>Phaeodactylum</taxon>
    </lineage>
</organism>
<sequence>WIYKQVRARQNEFTQYQKATLFTGTWNVNAKGKEQALDPWICANWGANREYAPDIVAVAFQEIVDLNAVNVAVDNKTQQRSHFWIERLNMTLNNPQFTQNDPSRSYVLLTQKSMVGLLICVFVKGAHKSRSRYVSAASVGVGVGGFLGNKGGASIRLQFYDSTLCFVCSHLAAHRENVAGRNADFANVFQKTSFQVGEEAIREVIRSGSMSHWVIGSSSVGIQDHDIVFWLGDLNYRIDESMGTEKVLQLSEKGTFDELRSLDQLNIERAAGRVFVGFEEGRLNFRPTYKYQPGTDMYEQRPDKKLRAPAWCDRILWMAQEPNYVQQLTYGRSEEPNISDHKAVYSTFRVTVKDVVQQKREAIYTDLMRLLDRYENQTLPVVGLDRVSLDFGEVHYGQSVTLPIQITNTGTVIAQYRLVPKLDENAVCKPWMRITPMFGMLIPGDNPASIEFTLTIDNTTAQNLNSGREVLEDVLILRLEGGRDYYISVKATYARSCFGMSVDELALYAEPIRSIPLDPIKRAEKFDPSAAAALCIPKELWRVVDAIHEKGLQTANLFIEPGIPNEVNQIRECLDTGSTFGHFGIHSYAEIFVSLLSGLSSPIVPASLFPTIEVDSQTIQATARRLLEELPPIHYNTFVYVISFFREALLFREQNRLSATKLARI</sequence>
<keyword evidence="3" id="KW-0967">Endosome</keyword>